<feature type="region of interest" description="Disordered" evidence="2">
    <location>
        <begin position="1"/>
        <end position="20"/>
    </location>
</feature>
<organism evidence="3 4">
    <name type="scientific">Oryzias latipes</name>
    <name type="common">Japanese rice fish</name>
    <name type="synonym">Japanese killifish</name>
    <dbReference type="NCBI Taxonomy" id="8090"/>
    <lineage>
        <taxon>Eukaryota</taxon>
        <taxon>Metazoa</taxon>
        <taxon>Chordata</taxon>
        <taxon>Craniata</taxon>
        <taxon>Vertebrata</taxon>
        <taxon>Euteleostomi</taxon>
        <taxon>Actinopterygii</taxon>
        <taxon>Neopterygii</taxon>
        <taxon>Teleostei</taxon>
        <taxon>Neoteleostei</taxon>
        <taxon>Acanthomorphata</taxon>
        <taxon>Ovalentaria</taxon>
        <taxon>Atherinomorphae</taxon>
        <taxon>Beloniformes</taxon>
        <taxon>Adrianichthyidae</taxon>
        <taxon>Oryziinae</taxon>
        <taxon>Oryzias</taxon>
    </lineage>
</organism>
<reference evidence="3" key="3">
    <citation type="submission" date="2025-08" db="UniProtKB">
        <authorList>
            <consortium name="Ensembl"/>
        </authorList>
    </citation>
    <scope>IDENTIFICATION</scope>
    <source>
        <strain evidence="3">HSOK</strain>
    </source>
</reference>
<evidence type="ECO:0000313" key="4">
    <source>
        <dbReference type="Proteomes" id="UP000265200"/>
    </source>
</evidence>
<accession>A0A3P9IGI2</accession>
<reference evidence="3 4" key="2">
    <citation type="submission" date="2017-04" db="EMBL/GenBank/DDBJ databases">
        <title>CpG methylation of centromeres and impact of large insertions on vertebrate speciation.</title>
        <authorList>
            <person name="Ichikawa K."/>
            <person name="Yoshimura J."/>
            <person name="Morishita S."/>
        </authorList>
    </citation>
    <scope>NUCLEOTIDE SEQUENCE</scope>
    <source>
        <strain evidence="3 4">HSOK</strain>
    </source>
</reference>
<evidence type="ECO:0000256" key="1">
    <source>
        <dbReference type="SAM" id="Coils"/>
    </source>
</evidence>
<name>A0A3P9IGI2_ORYLA</name>
<dbReference type="InterPro" id="IPR032771">
    <property type="entry name" value="DUF4527"/>
</dbReference>
<reference evidence="3" key="4">
    <citation type="submission" date="2025-09" db="UniProtKB">
        <authorList>
            <consortium name="Ensembl"/>
        </authorList>
    </citation>
    <scope>IDENTIFICATION</scope>
    <source>
        <strain evidence="3">HSOK</strain>
    </source>
</reference>
<dbReference type="Pfam" id="PF15030">
    <property type="entry name" value="DUF4527"/>
    <property type="match status" value="1"/>
</dbReference>
<evidence type="ECO:0000256" key="2">
    <source>
        <dbReference type="SAM" id="MobiDB-lite"/>
    </source>
</evidence>
<keyword evidence="1" id="KW-0175">Coiled coil</keyword>
<feature type="coiled-coil region" evidence="1">
    <location>
        <begin position="57"/>
        <end position="112"/>
    </location>
</feature>
<dbReference type="AlphaFoldDB" id="A0A3P9IGI2"/>
<dbReference type="Proteomes" id="UP000265200">
    <property type="component" value="Chromosome 10"/>
</dbReference>
<protein>
    <submittedName>
        <fullName evidence="3">Uncharacterized protein</fullName>
    </submittedName>
</protein>
<dbReference type="PANTHER" id="PTHR36866">
    <property type="entry name" value="CHROMOSOME 4 OPEN READING FRAME 50"/>
    <property type="match status" value="1"/>
</dbReference>
<dbReference type="PANTHER" id="PTHR36866:SF1">
    <property type="entry name" value="GENE 1043-RELATED"/>
    <property type="match status" value="1"/>
</dbReference>
<reference key="1">
    <citation type="journal article" date="2007" name="Nature">
        <title>The medaka draft genome and insights into vertebrate genome evolution.</title>
        <authorList>
            <person name="Kasahara M."/>
            <person name="Naruse K."/>
            <person name="Sasaki S."/>
            <person name="Nakatani Y."/>
            <person name="Qu W."/>
            <person name="Ahsan B."/>
            <person name="Yamada T."/>
            <person name="Nagayasu Y."/>
            <person name="Doi K."/>
            <person name="Kasai Y."/>
            <person name="Jindo T."/>
            <person name="Kobayashi D."/>
            <person name="Shimada A."/>
            <person name="Toyoda A."/>
            <person name="Kuroki Y."/>
            <person name="Fujiyama A."/>
            <person name="Sasaki T."/>
            <person name="Shimizu A."/>
            <person name="Asakawa S."/>
            <person name="Shimizu N."/>
            <person name="Hashimoto S."/>
            <person name="Yang J."/>
            <person name="Lee Y."/>
            <person name="Matsushima K."/>
            <person name="Sugano S."/>
            <person name="Sakaizumi M."/>
            <person name="Narita T."/>
            <person name="Ohishi K."/>
            <person name="Haga S."/>
            <person name="Ohta F."/>
            <person name="Nomoto H."/>
            <person name="Nogata K."/>
            <person name="Morishita T."/>
            <person name="Endo T."/>
            <person name="Shin-I T."/>
            <person name="Takeda H."/>
            <person name="Morishita S."/>
            <person name="Kohara Y."/>
        </authorList>
    </citation>
    <scope>NUCLEOTIDE SEQUENCE [LARGE SCALE GENOMIC DNA]</scope>
    <source>
        <strain>Hd-rR</strain>
    </source>
</reference>
<evidence type="ECO:0000313" key="3">
    <source>
        <dbReference type="Ensembl" id="ENSORLP00015018983.1"/>
    </source>
</evidence>
<sequence length="337" mass="38364">MLPDRAKSPEGDIEVKESENKGAHVSLNDSRLQGFILSLQEDLRVLLERQEAGMTERRVLMEQLQEAQEKNQLLACKMEGMKAETDQLKLSETSLMEEVEVLREENQRLQREATNQTPLQSSSDSESTRLSLCAKLASLVLKCQERNGLLLQMMGAMQRCGCMDPTLAQQVEHLLSDVALQDYSMAFTPRNHIRKQDACSRFTQELISNFKVPNLLKVTCPAESSYVCSEENKDQCAQKEQQSLICVNETSTNLQTCRDSAADVAETQTKHSPVKERASRRLSSPEKILNMHEELQRTLMSTFQVHGHYIFSFFNLNLTYNCFNLQFGCNFKPQVNL</sequence>
<dbReference type="Ensembl" id="ENSORLT00015027840.1">
    <property type="protein sequence ID" value="ENSORLP00015018983.1"/>
    <property type="gene ID" value="ENSORLG00015020041.1"/>
</dbReference>
<proteinExistence type="predicted"/>